<keyword evidence="4" id="KW-1134">Transmembrane beta strand</keyword>
<keyword evidence="13" id="KW-0998">Cell outer membrane</keyword>
<evidence type="ECO:0000256" key="4">
    <source>
        <dbReference type="ARBA" id="ARBA00022452"/>
    </source>
</evidence>
<keyword evidence="19" id="KW-1185">Reference proteome</keyword>
<dbReference type="Proteomes" id="UP000194977">
    <property type="component" value="Unassembled WGS sequence"/>
</dbReference>
<keyword evidence="8" id="KW-0625">Polysaccharide transport</keyword>
<evidence type="ECO:0000256" key="2">
    <source>
        <dbReference type="ARBA" id="ARBA00009450"/>
    </source>
</evidence>
<evidence type="ECO:0000313" key="17">
    <source>
        <dbReference type="EMBL" id="OTP98819.1"/>
    </source>
</evidence>
<comment type="caution">
    <text evidence="17">The sequence shown here is derived from an EMBL/GenBank/DDBJ whole genome shotgun (WGS) entry which is preliminary data.</text>
</comment>
<evidence type="ECO:0000256" key="12">
    <source>
        <dbReference type="ARBA" id="ARBA00023139"/>
    </source>
</evidence>
<protein>
    <recommendedName>
        <fullName evidence="21">Polysaccharide export protein</fullName>
    </recommendedName>
</protein>
<dbReference type="Pfam" id="PF22461">
    <property type="entry name" value="SLBB_2"/>
    <property type="match status" value="1"/>
</dbReference>
<dbReference type="AlphaFoldDB" id="A0A242NG78"/>
<keyword evidence="9" id="KW-0406">Ion transport</keyword>
<name>A0A242NG78_9GAMM</name>
<sequence>MWLIGSPPQNIFRLKFLFYKKNKKCCIRKFILKLPSLLPITLAMILSGCSVLPHSGPSFSSIININKNNSKQDEIYSKVNLVDLNNSIDFTKEANSSKNPLRFINETTNNQIQKVDRIGKGDSLKISIIETPPAILFTATSDTGAPKTGLTDLPVVTVDSKGLISLPFVGNLIVDDKTAEQVQNEIVEKLSGIANRPQIIVTVLEKRSSTVTIIGDKFSGKMPLTAKGEQLLDAVAVLGNNMYDIKDTLVQLTRNKKNSQIPLSLVLSNPKFNIHLQQNDIITLINKPSSFISMGATGSTREVRFEAIGINLSQALSRIGGLTDNKANAKGVFVFRYQDKLLTNNKKETIPTIYQIDLTNPNSFFIMKNFQVQNNDIVYVASAPIVELQKFLYAVFSPSVGMINQVSQITE</sequence>
<evidence type="ECO:0008006" key="21">
    <source>
        <dbReference type="Google" id="ProtNLM"/>
    </source>
</evidence>
<evidence type="ECO:0000256" key="8">
    <source>
        <dbReference type="ARBA" id="ARBA00023047"/>
    </source>
</evidence>
<evidence type="ECO:0000256" key="7">
    <source>
        <dbReference type="ARBA" id="ARBA00022729"/>
    </source>
</evidence>
<organism evidence="17 20">
    <name type="scientific">Gilliamella apicola</name>
    <dbReference type="NCBI Taxonomy" id="1196095"/>
    <lineage>
        <taxon>Bacteria</taxon>
        <taxon>Pseudomonadati</taxon>
        <taxon>Pseudomonadota</taxon>
        <taxon>Gammaproteobacteria</taxon>
        <taxon>Orbales</taxon>
        <taxon>Orbaceae</taxon>
        <taxon>Gilliamella</taxon>
    </lineage>
</organism>
<evidence type="ECO:0000256" key="11">
    <source>
        <dbReference type="ARBA" id="ARBA00023136"/>
    </source>
</evidence>
<evidence type="ECO:0000313" key="19">
    <source>
        <dbReference type="Proteomes" id="UP000194800"/>
    </source>
</evidence>
<reference evidence="19 20" key="1">
    <citation type="submission" date="2017-03" db="EMBL/GenBank/DDBJ databases">
        <title>Comparative genomics of honeybee gut symbionts reveal geographically distinct and subgroup specific antibiotic resistance.</title>
        <authorList>
            <person name="Ludvigsen J."/>
            <person name="Porcellato D."/>
            <person name="Labee-Lund T.M."/>
            <person name="Amdam G.V."/>
            <person name="Rudi K."/>
        </authorList>
    </citation>
    <scope>NUCLEOTIDE SEQUENCE [LARGE SCALE GENOMIC DNA]</scope>
    <source>
        <strain evidence="17 20">A-7-12</strain>
        <strain evidence="18 19">A-9-12</strain>
    </source>
</reference>
<dbReference type="Pfam" id="PF02563">
    <property type="entry name" value="Poly_export"/>
    <property type="match status" value="1"/>
</dbReference>
<comment type="subcellular location">
    <subcellularLocation>
        <location evidence="1">Cell outer membrane</location>
        <topology evidence="1">Multi-pass membrane protein</topology>
    </subcellularLocation>
</comment>
<evidence type="ECO:0000313" key="20">
    <source>
        <dbReference type="Proteomes" id="UP000194977"/>
    </source>
</evidence>
<comment type="similarity">
    <text evidence="2">Belongs to the BexD/CtrA/VexA family.</text>
</comment>
<dbReference type="GO" id="GO:0006811">
    <property type="term" value="P:monoatomic ion transport"/>
    <property type="evidence" value="ECO:0007669"/>
    <property type="project" value="UniProtKB-KW"/>
</dbReference>
<keyword evidence="14" id="KW-0449">Lipoprotein</keyword>
<evidence type="ECO:0000256" key="5">
    <source>
        <dbReference type="ARBA" id="ARBA00022597"/>
    </source>
</evidence>
<keyword evidence="11" id="KW-0472">Membrane</keyword>
<dbReference type="Proteomes" id="UP000194800">
    <property type="component" value="Unassembled WGS sequence"/>
</dbReference>
<keyword evidence="12" id="KW-0564">Palmitate</keyword>
<dbReference type="InterPro" id="IPR054765">
    <property type="entry name" value="SLBB_dom"/>
</dbReference>
<dbReference type="GO" id="GO:0015159">
    <property type="term" value="F:polysaccharide transmembrane transporter activity"/>
    <property type="evidence" value="ECO:0007669"/>
    <property type="project" value="InterPro"/>
</dbReference>
<keyword evidence="3" id="KW-0813">Transport</keyword>
<accession>A0A242NG78</accession>
<keyword evidence="7" id="KW-0732">Signal</keyword>
<evidence type="ECO:0000259" key="15">
    <source>
        <dbReference type="Pfam" id="PF02563"/>
    </source>
</evidence>
<evidence type="ECO:0000256" key="10">
    <source>
        <dbReference type="ARBA" id="ARBA00023114"/>
    </source>
</evidence>
<evidence type="ECO:0000256" key="3">
    <source>
        <dbReference type="ARBA" id="ARBA00022448"/>
    </source>
</evidence>
<evidence type="ECO:0000313" key="18">
    <source>
        <dbReference type="EMBL" id="OTQ08083.1"/>
    </source>
</evidence>
<evidence type="ECO:0000256" key="1">
    <source>
        <dbReference type="ARBA" id="ARBA00004571"/>
    </source>
</evidence>
<dbReference type="EMBL" id="NART01000111">
    <property type="protein sequence ID" value="OTQ08083.1"/>
    <property type="molecule type" value="Genomic_DNA"/>
</dbReference>
<gene>
    <name evidence="18" type="ORF">B6C91_13460</name>
    <name evidence="17" type="ORF">B6D08_09940</name>
</gene>
<dbReference type="EMBL" id="NARP01000025">
    <property type="protein sequence ID" value="OTP98819.1"/>
    <property type="molecule type" value="Genomic_DNA"/>
</dbReference>
<dbReference type="PANTHER" id="PTHR33619:SF3">
    <property type="entry name" value="POLYSACCHARIDE EXPORT PROTEIN GFCE-RELATED"/>
    <property type="match status" value="1"/>
</dbReference>
<dbReference type="GO" id="GO:0015288">
    <property type="term" value="F:porin activity"/>
    <property type="evidence" value="ECO:0007669"/>
    <property type="project" value="UniProtKB-KW"/>
</dbReference>
<evidence type="ECO:0000256" key="13">
    <source>
        <dbReference type="ARBA" id="ARBA00023237"/>
    </source>
</evidence>
<dbReference type="InterPro" id="IPR049712">
    <property type="entry name" value="Poly_export"/>
</dbReference>
<proteinExistence type="inferred from homology"/>
<dbReference type="InterPro" id="IPR003715">
    <property type="entry name" value="Poly_export_N"/>
</dbReference>
<evidence type="ECO:0000256" key="14">
    <source>
        <dbReference type="ARBA" id="ARBA00023288"/>
    </source>
</evidence>
<evidence type="ECO:0000256" key="6">
    <source>
        <dbReference type="ARBA" id="ARBA00022692"/>
    </source>
</evidence>
<dbReference type="Gene3D" id="3.10.560.10">
    <property type="entry name" value="Outer membrane lipoprotein wza domain like"/>
    <property type="match status" value="2"/>
</dbReference>
<evidence type="ECO:0000256" key="9">
    <source>
        <dbReference type="ARBA" id="ARBA00023065"/>
    </source>
</evidence>
<keyword evidence="10" id="KW-0626">Porin</keyword>
<dbReference type="OrthoDB" id="9808948at2"/>
<feature type="domain" description="SLBB" evidence="16">
    <location>
        <begin position="294"/>
        <end position="380"/>
    </location>
</feature>
<dbReference type="Gene3D" id="3.30.1950.10">
    <property type="entry name" value="wza like domain"/>
    <property type="match status" value="1"/>
</dbReference>
<dbReference type="GO" id="GO:0046930">
    <property type="term" value="C:pore complex"/>
    <property type="evidence" value="ECO:0007669"/>
    <property type="project" value="UniProtKB-KW"/>
</dbReference>
<feature type="domain" description="Polysaccharide export protein N-terminal" evidence="15">
    <location>
        <begin position="115"/>
        <end position="203"/>
    </location>
</feature>
<dbReference type="GO" id="GO:0009279">
    <property type="term" value="C:cell outer membrane"/>
    <property type="evidence" value="ECO:0007669"/>
    <property type="project" value="UniProtKB-SubCell"/>
</dbReference>
<keyword evidence="6" id="KW-0812">Transmembrane</keyword>
<dbReference type="PANTHER" id="PTHR33619">
    <property type="entry name" value="POLYSACCHARIDE EXPORT PROTEIN GFCE-RELATED"/>
    <property type="match status" value="1"/>
</dbReference>
<keyword evidence="5" id="KW-0762">Sugar transport</keyword>
<evidence type="ECO:0000259" key="16">
    <source>
        <dbReference type="Pfam" id="PF22461"/>
    </source>
</evidence>